<name>A0A5S9M5G5_BACIA</name>
<organism evidence="1 2">
    <name type="scientific">Bacillus safensis</name>
    <dbReference type="NCBI Taxonomy" id="561879"/>
    <lineage>
        <taxon>Bacteria</taxon>
        <taxon>Bacillati</taxon>
        <taxon>Bacillota</taxon>
        <taxon>Bacilli</taxon>
        <taxon>Bacillales</taxon>
        <taxon>Bacillaceae</taxon>
        <taxon>Bacillus</taxon>
    </lineage>
</organism>
<dbReference type="AlphaFoldDB" id="A0A5S9M5G5"/>
<dbReference type="EMBL" id="AP021906">
    <property type="protein sequence ID" value="BBP88747.1"/>
    <property type="molecule type" value="Genomic_DNA"/>
</dbReference>
<dbReference type="Proteomes" id="UP000464658">
    <property type="component" value="Chromosome"/>
</dbReference>
<accession>A0A5S9M5G5</accession>
<evidence type="ECO:0000313" key="2">
    <source>
        <dbReference type="Proteomes" id="UP000464658"/>
    </source>
</evidence>
<evidence type="ECO:0000313" key="1">
    <source>
        <dbReference type="EMBL" id="BBP88747.1"/>
    </source>
</evidence>
<reference evidence="1 2" key="1">
    <citation type="submission" date="2019-12" db="EMBL/GenBank/DDBJ databases">
        <title>Full genome sequence of a Bacillus safensis strain isolated from commercially available natto in Indonesia.</title>
        <authorList>
            <person name="Yoshida M."/>
            <person name="Uomi M."/>
            <person name="Waturangi D."/>
            <person name="Ekaputri J.J."/>
            <person name="Setiamarga D.H.E."/>
        </authorList>
    </citation>
    <scope>NUCLEOTIDE SEQUENCE [LARGE SCALE GENOMIC DNA]</scope>
    <source>
        <strain evidence="1 2">IDN1</strain>
    </source>
</reference>
<proteinExistence type="predicted"/>
<sequence>MAGSQELQWLPLVSGALAIIKNAEEEAFQRKLTEPEVYAQLVRRTLPLKQSKALVGNGFFIFNCT</sequence>
<protein>
    <submittedName>
        <fullName evidence="1">Uncharacterized protein</fullName>
    </submittedName>
</protein>
<gene>
    <name evidence="1" type="ORF">BsIDN1_23650</name>
</gene>